<keyword evidence="1" id="KW-0645">Protease</keyword>
<sequence length="919" mass="102752">MLCEECHVNEANFTVSVVAGEETTVRHLCADCMSRMNNDLVKGNVRSLLSTVLNAIRANAEEDDNRKEFSMPIFGRFTQRAQQTLMLAQRIAAELQQPYVGTEHFLLALLKTGASVPEAVAARMNYESVVSELRAHLNEINDPQEPRNVRIELSPRAKKTLENSVLESHKLGQNYVTVEHIWLALLGNDDGVAGGLFRKAGVDLSAAREQLLRQMRENAGNEEAPRRMPGFPPFAPARGRNGNENGKGELEKYSRDLTAAAEKNELDPVIGRETEIQRIIQILIRRTKNNPVLIGEPGVGKSAVAEGLAQRIAQGNVPELLVGKRVMSLDIGSMVAGTKYRGEFEERLKNVMDELHKAGNILLFIDEIHTIIGAGATEGSLDAANILKPALSRGEIQCIGATTLDEYRKHIEKDAALERRFQPVMVGEPTAEETLSILYGLRDRYEAHHKVRITDEALAAAVKLSDRYIPDRYLPDKAIDLMDEAASRVRIAACTAPPDVREQEKRLEAVVIEKKEAISHQDFEKAAALRDQERNLHREIEEKRAEWNRSQSTARDTVTEEDIAQVVSQWTGIPVSRMTEQEAQRLVHLEETLHQRLIGQEEAVSAVARAIRRARAGLKDPKRPIGSFIFLGPTGVGKTELCRALGEAMFGDEDAVIRLDMSEYMEKHTVSRLVGSPPGYVGYEEGGQLTEAVRRKPYSVVLLDEVEKAHPDVFNMLLQILEDGRLTDNTGRVVSFKNTIVVMTSNAGAHVIGHGRAMGFGADQKGEARDYEAMKESVMKEVKEIFRPEFINRVDELIVFHSLNEEEIRKITELMLRQVADRLKEQEIILTWDKQVTEKLAKDGYDPKFGARPLRRLIQRTVEDTMSEELLEGHIQLGQEIRLTVKKDKIAVSVKPDKKKKADPEAAAAEPEKEENPVG</sequence>
<keyword evidence="1" id="KW-0547">Nucleotide-binding</keyword>
<comment type="caution">
    <text evidence="1">The sequence shown here is derived from an EMBL/GenBank/DDBJ whole genome shotgun (WGS) entry which is preliminary data.</text>
</comment>
<protein>
    <submittedName>
        <fullName evidence="1">ATP-dependent Clp protease ATP-binding subunit ClpC</fullName>
    </submittedName>
</protein>
<keyword evidence="1" id="KW-0378">Hydrolase</keyword>
<evidence type="ECO:0000313" key="1">
    <source>
        <dbReference type="EMBL" id="SMC77707.1"/>
    </source>
</evidence>
<name>A0AC61PNP6_9FIRM</name>
<accession>A0AC61PNP6</accession>
<keyword evidence="1" id="KW-0067">ATP-binding</keyword>
<organism evidence="1 2">
    <name type="scientific">Aristaeella lactis</name>
    <dbReference type="NCBI Taxonomy" id="3046383"/>
    <lineage>
        <taxon>Bacteria</taxon>
        <taxon>Bacillati</taxon>
        <taxon>Bacillota</taxon>
        <taxon>Clostridia</taxon>
        <taxon>Eubacteriales</taxon>
        <taxon>Aristaeellaceae</taxon>
        <taxon>Aristaeella</taxon>
    </lineage>
</organism>
<gene>
    <name evidence="1" type="ORF">SAMN06297397_2478</name>
</gene>
<reference evidence="1" key="1">
    <citation type="submission" date="2017-04" db="EMBL/GenBank/DDBJ databases">
        <authorList>
            <person name="Varghese N."/>
            <person name="Submissions S."/>
        </authorList>
    </citation>
    <scope>NUCLEOTIDE SEQUENCE</scope>
    <source>
        <strain evidence="1">WTE2008</strain>
    </source>
</reference>
<dbReference type="Proteomes" id="UP000192328">
    <property type="component" value="Unassembled WGS sequence"/>
</dbReference>
<keyword evidence="2" id="KW-1185">Reference proteome</keyword>
<proteinExistence type="predicted"/>
<evidence type="ECO:0000313" key="2">
    <source>
        <dbReference type="Proteomes" id="UP000192328"/>
    </source>
</evidence>
<dbReference type="EMBL" id="FWXZ01000005">
    <property type="protein sequence ID" value="SMC77707.1"/>
    <property type="molecule type" value="Genomic_DNA"/>
</dbReference>